<dbReference type="SUPFAM" id="SSF55144">
    <property type="entry name" value="LigT-like"/>
    <property type="match status" value="1"/>
</dbReference>
<dbReference type="RefSeq" id="WP_068032842.1">
    <property type="nucleotide sequence ID" value="NZ_QQAZ01000017.1"/>
</dbReference>
<dbReference type="OrthoDB" id="4541754at2"/>
<dbReference type="AlphaFoldDB" id="A0A370GLB3"/>
<evidence type="ECO:0000313" key="2">
    <source>
        <dbReference type="Proteomes" id="UP000255355"/>
    </source>
</evidence>
<reference evidence="1 2" key="1">
    <citation type="submission" date="2018-07" db="EMBL/GenBank/DDBJ databases">
        <title>Genomic Encyclopedia of Type Strains, Phase IV (KMG-IV): sequencing the most valuable type-strain genomes for metagenomic binning, comparative biology and taxonomic classification.</title>
        <authorList>
            <person name="Goeker M."/>
        </authorList>
    </citation>
    <scope>NUCLEOTIDE SEQUENCE [LARGE SCALE GENOMIC DNA]</scope>
    <source>
        <strain evidence="1 2">DSM 44952</strain>
    </source>
</reference>
<sequence>MDLRRAIGDVWGADNVPERGDRFSPHVSLAYSNGVASIGELDLLLTRNDLAEIEIPDVVSAISLIELDRDNARYEWREIAKVPLGPHRI</sequence>
<keyword evidence="2" id="KW-1185">Reference proteome</keyword>
<protein>
    <recommendedName>
        <fullName evidence="3">2'-5' RNA ligase superfamily protein</fullName>
    </recommendedName>
</protein>
<proteinExistence type="predicted"/>
<dbReference type="STRING" id="1210089.GCA_001613165_08056"/>
<dbReference type="Gene3D" id="3.90.1140.10">
    <property type="entry name" value="Cyclic phosphodiesterase"/>
    <property type="match status" value="1"/>
</dbReference>
<dbReference type="EMBL" id="QQAZ01000017">
    <property type="protein sequence ID" value="RDI44515.1"/>
    <property type="molecule type" value="Genomic_DNA"/>
</dbReference>
<comment type="caution">
    <text evidence="1">The sequence shown here is derived from an EMBL/GenBank/DDBJ whole genome shotgun (WGS) entry which is preliminary data.</text>
</comment>
<dbReference type="Proteomes" id="UP000255355">
    <property type="component" value="Unassembled WGS sequence"/>
</dbReference>
<name>A0A370GLB3_9NOCA</name>
<gene>
    <name evidence="1" type="ORF">DFR68_117132</name>
</gene>
<dbReference type="InterPro" id="IPR009097">
    <property type="entry name" value="Cyclic_Pdiesterase"/>
</dbReference>
<evidence type="ECO:0000313" key="1">
    <source>
        <dbReference type="EMBL" id="RDI44515.1"/>
    </source>
</evidence>
<evidence type="ECO:0008006" key="3">
    <source>
        <dbReference type="Google" id="ProtNLM"/>
    </source>
</evidence>
<organism evidence="1 2">
    <name type="scientific">Nocardia mexicana</name>
    <dbReference type="NCBI Taxonomy" id="279262"/>
    <lineage>
        <taxon>Bacteria</taxon>
        <taxon>Bacillati</taxon>
        <taxon>Actinomycetota</taxon>
        <taxon>Actinomycetes</taxon>
        <taxon>Mycobacteriales</taxon>
        <taxon>Nocardiaceae</taxon>
        <taxon>Nocardia</taxon>
    </lineage>
</organism>
<accession>A0A370GLB3</accession>